<organism evidence="1">
    <name type="scientific">Spironucleus salmonicida</name>
    <dbReference type="NCBI Taxonomy" id="348837"/>
    <lineage>
        <taxon>Eukaryota</taxon>
        <taxon>Metamonada</taxon>
        <taxon>Diplomonadida</taxon>
        <taxon>Hexamitidae</taxon>
        <taxon>Hexamitinae</taxon>
        <taxon>Spironucleus</taxon>
    </lineage>
</organism>
<protein>
    <recommendedName>
        <fullName evidence="6">Myb-like DNA-binding domain-containing protein</fullName>
    </recommendedName>
</protein>
<evidence type="ECO:0000313" key="5">
    <source>
        <dbReference type="Proteomes" id="UP000018208"/>
    </source>
</evidence>
<dbReference type="EMBL" id="AUWU02000007">
    <property type="protein sequence ID" value="KAH0570845.1"/>
    <property type="molecule type" value="Genomic_DNA"/>
</dbReference>
<sequence length="87" mass="10398">MINLWPVEDEQKLYDYIHSNVGEGGKVCWARFLETFPEKTVNQGQAKFFRMRQETERWNFRFLRRKQTKDGGMDIAQVILRVIAAME</sequence>
<gene>
    <name evidence="1" type="ORF">SS50377_16468</name>
    <name evidence="2" type="ORF">SS50377_16469</name>
    <name evidence="3" type="ORF">SS50377_27136</name>
    <name evidence="4" type="ORF">SS50377_27137</name>
</gene>
<accession>V6LJ76</accession>
<dbReference type="Proteomes" id="UP000018208">
    <property type="component" value="Unassembled WGS sequence"/>
</dbReference>
<evidence type="ECO:0000313" key="3">
    <source>
        <dbReference type="EMBL" id="KAH0570844.1"/>
    </source>
</evidence>
<evidence type="ECO:0000313" key="1">
    <source>
        <dbReference type="EMBL" id="EST43736.1"/>
    </source>
</evidence>
<dbReference type="VEuPathDB" id="GiardiaDB:SS50377_27136"/>
<dbReference type="EMBL" id="AUWU02000007">
    <property type="protein sequence ID" value="KAH0570844.1"/>
    <property type="molecule type" value="Genomic_DNA"/>
</dbReference>
<evidence type="ECO:0000313" key="2">
    <source>
        <dbReference type="EMBL" id="EST43737.1"/>
    </source>
</evidence>
<name>V6LJ76_9EUKA</name>
<evidence type="ECO:0008006" key="6">
    <source>
        <dbReference type="Google" id="ProtNLM"/>
    </source>
</evidence>
<dbReference type="EMBL" id="KI546134">
    <property type="protein sequence ID" value="EST43736.1"/>
    <property type="molecule type" value="Genomic_DNA"/>
</dbReference>
<dbReference type="AlphaFoldDB" id="V6LJ76"/>
<proteinExistence type="predicted"/>
<evidence type="ECO:0000313" key="4">
    <source>
        <dbReference type="EMBL" id="KAH0570845.1"/>
    </source>
</evidence>
<reference evidence="1 3" key="1">
    <citation type="journal article" date="2014" name="PLoS Genet.">
        <title>The Genome of Spironucleus salmonicida Highlights a Fish Pathogen Adapted to Fluctuating Environments.</title>
        <authorList>
            <person name="Xu F."/>
            <person name="Jerlstrom-Hultqvist J."/>
            <person name="Einarsson E."/>
            <person name="Astvaldsson A."/>
            <person name="Svard S.G."/>
            <person name="Andersson J.O."/>
        </authorList>
    </citation>
    <scope>NUCLEOTIDE SEQUENCE</scope>
    <source>
        <strain evidence="3">ATCC 50377</strain>
    </source>
</reference>
<dbReference type="VEuPathDB" id="GiardiaDB:SS50377_27137"/>
<reference evidence="3" key="2">
    <citation type="submission" date="2020-12" db="EMBL/GenBank/DDBJ databases">
        <title>New Spironucleus salmonicida genome in near-complete chromosomes.</title>
        <authorList>
            <person name="Xu F."/>
            <person name="Kurt Z."/>
            <person name="Jimenez-Gonzalez A."/>
            <person name="Astvaldsson A."/>
            <person name="Andersson J.O."/>
            <person name="Svard S.G."/>
        </authorList>
    </citation>
    <scope>NUCLEOTIDE SEQUENCE</scope>
    <source>
        <strain evidence="3">ATCC 50377</strain>
    </source>
</reference>
<keyword evidence="5" id="KW-1185">Reference proteome</keyword>
<dbReference type="EMBL" id="KI546134">
    <property type="protein sequence ID" value="EST43737.1"/>
    <property type="molecule type" value="Genomic_DNA"/>
</dbReference>